<reference evidence="10 11" key="1">
    <citation type="journal article" date="2015" name="BMC Genomics">
        <title>Insights from the genome of Ophiocordyceps polyrhachis-furcata to pathogenicity and host specificity in insect fungi.</title>
        <authorList>
            <person name="Wichadakul D."/>
            <person name="Kobmoo N."/>
            <person name="Ingsriswang S."/>
            <person name="Tangphatsornruang S."/>
            <person name="Chantasingh D."/>
            <person name="Luangsa-ard J.J."/>
            <person name="Eurwilaichitr L."/>
        </authorList>
    </citation>
    <scope>NUCLEOTIDE SEQUENCE [LARGE SCALE GENOMIC DNA]</scope>
    <source>
        <strain evidence="10 11">BCC 54312</strain>
    </source>
</reference>
<dbReference type="InterPro" id="IPR050626">
    <property type="entry name" value="Peptidase_M16"/>
</dbReference>
<keyword evidence="3" id="KW-0479">Metal-binding</keyword>
<keyword evidence="6" id="KW-0482">Metalloprotease</keyword>
<dbReference type="EMBL" id="LKCN02000013">
    <property type="protein sequence ID" value="RCI10149.1"/>
    <property type="molecule type" value="Genomic_DNA"/>
</dbReference>
<dbReference type="Pfam" id="PF05193">
    <property type="entry name" value="Peptidase_M16_C"/>
    <property type="match status" value="1"/>
</dbReference>
<dbReference type="InterPro" id="IPR038765">
    <property type="entry name" value="Papain-like_cys_pep_sf"/>
</dbReference>
<dbReference type="GO" id="GO:0043171">
    <property type="term" value="P:peptide catabolic process"/>
    <property type="evidence" value="ECO:0007669"/>
    <property type="project" value="TreeGrafter"/>
</dbReference>
<dbReference type="SUPFAM" id="SSF54001">
    <property type="entry name" value="Cysteine proteinases"/>
    <property type="match status" value="1"/>
</dbReference>
<dbReference type="OrthoDB" id="952271at2759"/>
<dbReference type="InterPro" id="IPR035927">
    <property type="entry name" value="DUSP-like_sf"/>
</dbReference>
<evidence type="ECO:0000256" key="5">
    <source>
        <dbReference type="ARBA" id="ARBA00022833"/>
    </source>
</evidence>
<dbReference type="GO" id="GO:0005829">
    <property type="term" value="C:cytosol"/>
    <property type="evidence" value="ECO:0007669"/>
    <property type="project" value="TreeGrafter"/>
</dbReference>
<dbReference type="GO" id="GO:0016579">
    <property type="term" value="P:protein deubiquitination"/>
    <property type="evidence" value="ECO:0007669"/>
    <property type="project" value="InterPro"/>
</dbReference>
<protein>
    <submittedName>
        <fullName evidence="10">Uncharacterized protein</fullName>
    </submittedName>
</protein>
<dbReference type="Proteomes" id="UP000253664">
    <property type="component" value="Unassembled WGS sequence"/>
</dbReference>
<dbReference type="Pfam" id="PF06337">
    <property type="entry name" value="DUSP"/>
    <property type="match status" value="1"/>
</dbReference>
<dbReference type="Gene3D" id="3.90.70.10">
    <property type="entry name" value="Cysteine proteinases"/>
    <property type="match status" value="2"/>
</dbReference>
<evidence type="ECO:0000256" key="6">
    <source>
        <dbReference type="ARBA" id="ARBA00023049"/>
    </source>
</evidence>
<evidence type="ECO:0000256" key="4">
    <source>
        <dbReference type="ARBA" id="ARBA00022801"/>
    </source>
</evidence>
<dbReference type="FunFam" id="3.30.830.10:FF:000005">
    <property type="entry name" value="nardilysin isoform X1"/>
    <property type="match status" value="1"/>
</dbReference>
<evidence type="ECO:0000313" key="11">
    <source>
        <dbReference type="Proteomes" id="UP000253664"/>
    </source>
</evidence>
<organism evidence="10 11">
    <name type="scientific">Ophiocordyceps polyrhachis-furcata BCC 54312</name>
    <dbReference type="NCBI Taxonomy" id="1330021"/>
    <lineage>
        <taxon>Eukaryota</taxon>
        <taxon>Fungi</taxon>
        <taxon>Dikarya</taxon>
        <taxon>Ascomycota</taxon>
        <taxon>Pezizomycotina</taxon>
        <taxon>Sordariomycetes</taxon>
        <taxon>Hypocreomycetidae</taxon>
        <taxon>Hypocreales</taxon>
        <taxon>Ophiocordycipitaceae</taxon>
        <taxon>Ophiocordyceps</taxon>
    </lineage>
</organism>
<dbReference type="STRING" id="1330021.A0A367L6W2"/>
<feature type="compositionally biased region" description="Polar residues" evidence="7">
    <location>
        <begin position="1240"/>
        <end position="1254"/>
    </location>
</feature>
<feature type="region of interest" description="Disordered" evidence="7">
    <location>
        <begin position="1078"/>
        <end position="1106"/>
    </location>
</feature>
<feature type="region of interest" description="Disordered" evidence="7">
    <location>
        <begin position="1987"/>
        <end position="2013"/>
    </location>
</feature>
<dbReference type="PANTHER" id="PTHR43690:SF18">
    <property type="entry name" value="INSULIN-DEGRADING ENZYME-RELATED"/>
    <property type="match status" value="1"/>
</dbReference>
<evidence type="ECO:0000313" key="10">
    <source>
        <dbReference type="EMBL" id="RCI10149.1"/>
    </source>
</evidence>
<dbReference type="SUPFAM" id="SSF143791">
    <property type="entry name" value="DUSP-like"/>
    <property type="match status" value="1"/>
</dbReference>
<feature type="region of interest" description="Disordered" evidence="7">
    <location>
        <begin position="1206"/>
        <end position="1280"/>
    </location>
</feature>
<dbReference type="SUPFAM" id="SSF63411">
    <property type="entry name" value="LuxS/MPP-like metallohydrolase"/>
    <property type="match status" value="4"/>
</dbReference>
<evidence type="ECO:0000259" key="9">
    <source>
        <dbReference type="PROSITE" id="PS51283"/>
    </source>
</evidence>
<dbReference type="FunFam" id="3.30.830.10:FF:000003">
    <property type="entry name" value="Insulin-degrading enzyme"/>
    <property type="match status" value="1"/>
</dbReference>
<dbReference type="InterPro" id="IPR032632">
    <property type="entry name" value="Peptidase_M16_M"/>
</dbReference>
<evidence type="ECO:0000256" key="1">
    <source>
        <dbReference type="ARBA" id="ARBA00007261"/>
    </source>
</evidence>
<feature type="region of interest" description="Disordered" evidence="7">
    <location>
        <begin position="2522"/>
        <end position="2551"/>
    </location>
</feature>
<sequence length="2601" mass="290887">MPSSQSPRLTPGRRTPVVVLADCLEKPSLDDRDYRVVRLENELEVLLVHDPETDKASAALDVNVGNFSDEEGMPGMAHAVEHLLFMGTKKFPVENDYNQYLAANSGSSNAYTASTSTNYFFDIAAKPANDEDPSDTNPSPLRGALDRFAQFFVEPLFLPSTLDRELKAVDSENKKNLQNDTWRLHQLGKSLSNPRHPFCHFSTGNLNVLKTLPEARGINVRDKFIEFHDKHYSANRMKLVVLGREPLDVLQKWVVELFSPIANKKLPPNRWSEEVPFRDCDMATQCFAKPVMDTRQLDLTFPFMDEEALFESQPSRYISHLIGHEGPGSIMSYVKNKGWVNGLSAWSSSVCPGTPGMFEVQIRLTEEGLNNYHEIANIFFQYVSLLREASPQEWIFDEQKGMADVDFKFRQKTPASRFTSRTSSVMQKPLPREWLLSGNSRLRTFDAELIEKALSTIRPDKLRMTVVSRTFPGNWDAKEKWYGTEYRCEKIPDDLMAELNRAMTLSASERLPELHLPHKNNFIPKKLEVDKKEVAEPAPAPRVLRNDSLARTWWKKDDTFWVPKANVMVSLKNPIIHATAENSVKARIFTELVRDEFEEYSYDAELAGLQYTVSLDSRGLFLDISGYNDKLPVLLKQVVVTIRDLDIRTERFDIVKERLTRGYKNFQLQSSYQQIGDYASWLNAERDYIVEELEAELSAITVDAVRLFHRQMLAQLYIEIYAHGNLYRDEALMVTDMVVSTFKARPLPRWQCPVIRSLMLPPGSNFVYNKTLEDPANVNHCVETWFFVGDKADGLVRAKTLLVDQMTHEPAFDQLRTKEQLGYIVFSGIRNFATTCGFRVLIQSEKTPEYLEKRIEAFMAQFSRTLATMSEAEFEGHKRSLIIRRLEKLRSLDQESSRHWGHISNEYYDFEQAQVDAANIKSLTKAEMVDFYDEFLSPSSSRRARLSVHLHARGAGELDMKVMDLLRASGVDDVPQANRSCLALLEGYLKDVAKVPTDRREVMIRQARELGLEPTAQSGESEGEESVGPALALAKEITDVRRYRAGLPIDATSSPDCLCRIHLSPAFVSELPGQLTVKTPSSKKRKLARPPSTTNSSSLSPDTALPSCEADDDAVFSLAPSVASGLNTPLFSRADSLPASSLPARLQTQAASLVSAEYASSVASSSPCASACADLSLESDRGGEEAGSALSLTRSQSPLRLSRRAIMSADDELPRRSSSPLKRRASGMDSEMNTCRDSEAATSFTVDGDGSSSGLHPRSMSIDPPELNGRAEAHTPPHPAPPLQEQIKVIEMLLKASSETPLVEGSTAYLVSRSWLEQALAMRTDSKSAAEAPLGPVDNSDIIEEVIRDSNDTDFVRLKPGLGLESFELFPEDAWKLVMEWYGLREGQHPIVRTAVNTAENIQDPPNIMYEFHPPVFRIYRLWSKVSPLPIEQALKEENPPAIIMVRSFTAHAQTFLKDLKTLAGIPMDRKVRIFSVPLHVAAQSAEPMATLTPPDSPAGQRFPSAWRDMLLDIVSFSEVQDSKTSINMTDQTANGKFNGKATLRVFLNPSDQNLVVDEAIGDSWVSTYNGQNVAGKSIPSRVNVAAQSSKPNSIRSSPCEGVLTRARAQKKRPGRNAGAVGLHNLGNTCYMNSALQCVRSVEELSKYFLTESHLPEINDTNVLGYDGRVAIAYGSLLREVYEDGRGAVSPRDFKSTVGRCRPTFSGWGQQDSQEFLGFLLDALQEDLSRIKKKPYIEKPDSTDDMINKPEAIREMAAQVWDITRRRDASVIADLFTGMYKSTLKCPECGKISITFDPFNNLTLPLPAENVWTKQVKFFPLNDVPVKLDVELPKHGSVESLKEFVSARTGVPANRLMGAEEFKNRFFKFYDNGQSVVEEIPKTDMPTIHELEAVPTNWPCKNPRKKYRSMLDVDSPLDSVEYDEEQSEIMVVSVLHRRPHTGGPGPDEVCPPHFVTLTRKEACSLDIIKRKVLERVATFTTWPKLSETSLENGTSDSTVSSDVDSSGDGKVAARSVDGEDDMIDISMRDAGGRVSGQASPLKRFNRRRPRFADADVFLDPELQNLFELCFFRSNSDGPVPTGWSVFENDTVLEKLSDRVQDCTDHNSFESPDSTLSGNEDNSNEDNSNEDETGAPLTRMTEELSDEDASPAPRFMGRHGRQSQKGGGRKKFKGHKTYGKKGNKRRDKQARAPKTSQRAQAAVSPQPMPRAVPDGGPLIRPYEGIVVDWNEEVWDLVFGNTTRGTMGEARTYVDPETLDDPAIRLNQRRRQTRRTSGITLEECLDEFERAEILSEQDMWYCPRCKEHRRASKKFDLWKTPDILVAHLKRFSNAGWRREKLDMLVDFPIENLDLTSRVIEKEDGKVEVYDLIAVDDHYGGLGGGHYTAYAKNFVDGRWYSFNDSAVHIVSDLSSMVTSAAYLLFYRRRSSRPLGGPRFAEISAKYDGEGGASDDEFTETSSDGRDFAAGRQAVRADEDDLPPYTGTIRRSIEVDGDDSSSGYQAAEPKSLDMTQAWSFEALEGRRTQESTGGDCASDDVQFDSSSDDRARGGYFEQDTDMASSAAVDDNASWEGQGVLAVPTHAGSDVDSDAVAEIHIEGVRQ</sequence>
<dbReference type="InterPro" id="IPR007863">
    <property type="entry name" value="Peptidase_M16_C"/>
</dbReference>
<dbReference type="PROSITE" id="PS00973">
    <property type="entry name" value="USP_2"/>
    <property type="match status" value="1"/>
</dbReference>
<dbReference type="FunFam" id="3.30.830.10:FF:000004">
    <property type="entry name" value="Putative insulin-degrading enzyme"/>
    <property type="match status" value="1"/>
</dbReference>
<dbReference type="Pfam" id="PF00443">
    <property type="entry name" value="UCH"/>
    <property type="match status" value="1"/>
</dbReference>
<keyword evidence="2" id="KW-0645">Protease</keyword>
<dbReference type="Pfam" id="PF16187">
    <property type="entry name" value="Peptidase_M16_M"/>
    <property type="match status" value="1"/>
</dbReference>
<dbReference type="Gene3D" id="3.30.2230.10">
    <property type="entry name" value="DUSP-like"/>
    <property type="match status" value="1"/>
</dbReference>
<keyword evidence="11" id="KW-1185">Reference proteome</keyword>
<dbReference type="GO" id="GO:0005739">
    <property type="term" value="C:mitochondrion"/>
    <property type="evidence" value="ECO:0007669"/>
    <property type="project" value="TreeGrafter"/>
</dbReference>
<feature type="region of interest" description="Disordered" evidence="7">
    <location>
        <begin position="2102"/>
        <end position="2215"/>
    </location>
</feature>
<feature type="domain" description="USP" evidence="8">
    <location>
        <begin position="1621"/>
        <end position="2426"/>
    </location>
</feature>
<evidence type="ECO:0000259" key="8">
    <source>
        <dbReference type="PROSITE" id="PS50235"/>
    </source>
</evidence>
<feature type="compositionally biased region" description="Low complexity" evidence="7">
    <location>
        <begin position="1993"/>
        <end position="2009"/>
    </location>
</feature>
<dbReference type="GO" id="GO:0046872">
    <property type="term" value="F:metal ion binding"/>
    <property type="evidence" value="ECO:0007669"/>
    <property type="project" value="UniProtKB-KW"/>
</dbReference>
<dbReference type="PROSITE" id="PS00972">
    <property type="entry name" value="USP_1"/>
    <property type="match status" value="1"/>
</dbReference>
<dbReference type="GO" id="GO:0004222">
    <property type="term" value="F:metalloendopeptidase activity"/>
    <property type="evidence" value="ECO:0007669"/>
    <property type="project" value="TreeGrafter"/>
</dbReference>
<gene>
    <name evidence="10" type="ORF">L249_8413</name>
</gene>
<feature type="compositionally biased region" description="Basic residues" evidence="7">
    <location>
        <begin position="2155"/>
        <end position="2187"/>
    </location>
</feature>
<feature type="domain" description="DUSP" evidence="9">
    <location>
        <begin position="1281"/>
        <end position="1396"/>
    </location>
</feature>
<proteinExistence type="inferred from homology"/>
<dbReference type="InterPro" id="IPR054734">
    <property type="entry name" value="PqqF-like_C_4"/>
</dbReference>
<comment type="similarity">
    <text evidence="1">Belongs to the peptidase M16 family.</text>
</comment>
<dbReference type="CDD" id="cd02674">
    <property type="entry name" value="Peptidase_C19R"/>
    <property type="match status" value="1"/>
</dbReference>
<evidence type="ECO:0000256" key="7">
    <source>
        <dbReference type="SAM" id="MobiDB-lite"/>
    </source>
</evidence>
<feature type="compositionally biased region" description="Acidic residues" evidence="7">
    <location>
        <begin position="2121"/>
        <end position="2132"/>
    </location>
</feature>
<feature type="region of interest" description="Disordered" evidence="7">
    <location>
        <begin position="2472"/>
        <end position="2507"/>
    </location>
</feature>
<dbReference type="GO" id="GO:0051603">
    <property type="term" value="P:proteolysis involved in protein catabolic process"/>
    <property type="evidence" value="ECO:0007669"/>
    <property type="project" value="TreeGrafter"/>
</dbReference>
<dbReference type="SMART" id="SM00695">
    <property type="entry name" value="DUSP"/>
    <property type="match status" value="1"/>
</dbReference>
<dbReference type="Pfam" id="PF00675">
    <property type="entry name" value="Peptidase_M16"/>
    <property type="match status" value="1"/>
</dbReference>
<dbReference type="GO" id="GO:0004843">
    <property type="term" value="F:cysteine-type deubiquitinase activity"/>
    <property type="evidence" value="ECO:0007669"/>
    <property type="project" value="InterPro"/>
</dbReference>
<accession>A0A367L6W2</accession>
<dbReference type="Gene3D" id="3.30.830.10">
    <property type="entry name" value="Metalloenzyme, LuxS/M16 peptidase-like"/>
    <property type="match status" value="4"/>
</dbReference>
<dbReference type="PROSITE" id="PS51283">
    <property type="entry name" value="DUSP"/>
    <property type="match status" value="1"/>
</dbReference>
<dbReference type="InterPro" id="IPR018200">
    <property type="entry name" value="USP_CS"/>
</dbReference>
<comment type="caution">
    <text evidence="10">The sequence shown here is derived from an EMBL/GenBank/DDBJ whole genome shotgun (WGS) entry which is preliminary data.</text>
</comment>
<keyword evidence="4" id="KW-0378">Hydrolase</keyword>
<feature type="compositionally biased region" description="Polar residues" evidence="7">
    <location>
        <begin position="2108"/>
        <end position="2117"/>
    </location>
</feature>
<feature type="compositionally biased region" description="Low complexity" evidence="7">
    <location>
        <begin position="1090"/>
        <end position="1103"/>
    </location>
</feature>
<dbReference type="PROSITE" id="PS50235">
    <property type="entry name" value="USP_3"/>
    <property type="match status" value="1"/>
</dbReference>
<evidence type="ECO:0000256" key="2">
    <source>
        <dbReference type="ARBA" id="ARBA00022670"/>
    </source>
</evidence>
<dbReference type="Pfam" id="PF22456">
    <property type="entry name" value="PqqF-like_C_4"/>
    <property type="match status" value="1"/>
</dbReference>
<evidence type="ECO:0000256" key="3">
    <source>
        <dbReference type="ARBA" id="ARBA00022723"/>
    </source>
</evidence>
<dbReference type="InterPro" id="IPR011765">
    <property type="entry name" value="Pept_M16_N"/>
</dbReference>
<dbReference type="InterPro" id="IPR006615">
    <property type="entry name" value="Pept_C19_DUSP"/>
</dbReference>
<dbReference type="InterPro" id="IPR011249">
    <property type="entry name" value="Metalloenz_LuxS/M16"/>
</dbReference>
<name>A0A367L6W2_9HYPO</name>
<dbReference type="InterPro" id="IPR028889">
    <property type="entry name" value="USP"/>
</dbReference>
<dbReference type="InterPro" id="IPR001394">
    <property type="entry name" value="Peptidase_C19_UCH"/>
</dbReference>
<dbReference type="PANTHER" id="PTHR43690">
    <property type="entry name" value="NARDILYSIN"/>
    <property type="match status" value="1"/>
</dbReference>
<keyword evidence="5" id="KW-0862">Zinc</keyword>